<proteinExistence type="predicted"/>
<keyword evidence="1" id="KW-0812">Transmembrane</keyword>
<sequence>MSDERCRVTVIGGRKSVDLALPTRTPIAEYAPRLAGMCGAEESEALPAVWSLATAEAAPFAPGDSLEEAGVLDGTVLYLRDCRAEENYDLTVTDLDDQIAAANEDSASWGARHRAQAVVAAGLGACAVAAGTLAVRQEAGLGSVLFWVAGLGSALTAWYATRKSWPVSAAMRQVMALAACPLLAFAGLGGPLHGEVATPVATSVSATAGALAGLVALPAISTVVLQLVTTLAMVLVVPLSVLGADRTGAAAVTTAALLPLIRALPRITSQIAVIAPGDSGARGTTESEEVAAAVRRGNLLLTFLTVLFCTALAGSLVALAVSRDAYALGLLGCASVALLLDAGASRLLSVVGPQLAVAALGLTALAMRVPEVMSPTGASAGLAVFAAGLVLAAWGLGMAFRAVARPGTFADRPRWLSTWASFFIVVCVPLAVGVFGVFERLASAGSSM</sequence>
<keyword evidence="4" id="KW-1185">Reference proteome</keyword>
<dbReference type="Gene3D" id="3.10.20.90">
    <property type="entry name" value="Phosphatidylinositol 3-kinase Catalytic Subunit, Chain A, domain 1"/>
    <property type="match status" value="1"/>
</dbReference>
<feature type="transmembrane region" description="Helical" evidence="1">
    <location>
        <begin position="325"/>
        <end position="340"/>
    </location>
</feature>
<keyword evidence="1" id="KW-0472">Membrane</keyword>
<feature type="transmembrane region" description="Helical" evidence="1">
    <location>
        <begin position="416"/>
        <end position="438"/>
    </location>
</feature>
<evidence type="ECO:0000259" key="2">
    <source>
        <dbReference type="Pfam" id="PF19053"/>
    </source>
</evidence>
<organism evidence="3 4">
    <name type="scientific">Streptomyces oryzae</name>
    <dbReference type="NCBI Taxonomy" id="1434886"/>
    <lineage>
        <taxon>Bacteria</taxon>
        <taxon>Bacillati</taxon>
        <taxon>Actinomycetota</taxon>
        <taxon>Actinomycetes</taxon>
        <taxon>Kitasatosporales</taxon>
        <taxon>Streptomycetaceae</taxon>
        <taxon>Streptomyces</taxon>
    </lineage>
</organism>
<feature type="transmembrane region" description="Helical" evidence="1">
    <location>
        <begin position="379"/>
        <end position="404"/>
    </location>
</feature>
<dbReference type="Proteomes" id="UP001519064">
    <property type="component" value="Unassembled WGS sequence"/>
</dbReference>
<feature type="transmembrane region" description="Helical" evidence="1">
    <location>
        <begin position="173"/>
        <end position="190"/>
    </location>
</feature>
<reference evidence="3 4" key="1">
    <citation type="submission" date="2020-11" db="EMBL/GenBank/DDBJ databases">
        <title>Streptomyces spirodelae sp. nov., isolated from duckweed.</title>
        <authorList>
            <person name="Saimee Y."/>
            <person name="Duangmal K."/>
        </authorList>
    </citation>
    <scope>NUCLEOTIDE SEQUENCE [LARGE SCALE GENOMIC DNA]</scope>
    <source>
        <strain evidence="3 4">S16-07</strain>
    </source>
</reference>
<accession>A0ABS3X5H3</accession>
<feature type="domain" description="EccD-like transmembrane" evidence="2">
    <location>
        <begin position="118"/>
        <end position="441"/>
    </location>
</feature>
<dbReference type="EMBL" id="JADKMA010000003">
    <property type="protein sequence ID" value="MBO8190326.1"/>
    <property type="molecule type" value="Genomic_DNA"/>
</dbReference>
<dbReference type="Pfam" id="PF19053">
    <property type="entry name" value="EccD"/>
    <property type="match status" value="1"/>
</dbReference>
<name>A0ABS3X5H3_9ACTN</name>
<protein>
    <submittedName>
        <fullName evidence="3">EsaB/YukD family protein</fullName>
    </submittedName>
</protein>
<feature type="transmembrane region" description="Helical" evidence="1">
    <location>
        <begin position="299"/>
        <end position="319"/>
    </location>
</feature>
<feature type="transmembrane region" description="Helical" evidence="1">
    <location>
        <begin position="210"/>
        <end position="237"/>
    </location>
</feature>
<feature type="transmembrane region" description="Helical" evidence="1">
    <location>
        <begin position="117"/>
        <end position="135"/>
    </location>
</feature>
<gene>
    <name evidence="3" type="ORF">ITI46_01140</name>
</gene>
<feature type="transmembrane region" description="Helical" evidence="1">
    <location>
        <begin position="141"/>
        <end position="161"/>
    </location>
</feature>
<dbReference type="Pfam" id="PF08817">
    <property type="entry name" value="YukD"/>
    <property type="match status" value="1"/>
</dbReference>
<dbReference type="InterPro" id="IPR024962">
    <property type="entry name" value="YukD-like"/>
</dbReference>
<comment type="caution">
    <text evidence="3">The sequence shown here is derived from an EMBL/GenBank/DDBJ whole genome shotgun (WGS) entry which is preliminary data.</text>
</comment>
<evidence type="ECO:0000256" key="1">
    <source>
        <dbReference type="SAM" id="Phobius"/>
    </source>
</evidence>
<feature type="transmembrane region" description="Helical" evidence="1">
    <location>
        <begin position="347"/>
        <end position="367"/>
    </location>
</feature>
<keyword evidence="1" id="KW-1133">Transmembrane helix</keyword>
<evidence type="ECO:0000313" key="4">
    <source>
        <dbReference type="Proteomes" id="UP001519064"/>
    </source>
</evidence>
<dbReference type="InterPro" id="IPR044049">
    <property type="entry name" value="EccD_transm"/>
</dbReference>
<dbReference type="RefSeq" id="WP_209237235.1">
    <property type="nucleotide sequence ID" value="NZ_JADKMA010000003.1"/>
</dbReference>
<evidence type="ECO:0000313" key="3">
    <source>
        <dbReference type="EMBL" id="MBO8190326.1"/>
    </source>
</evidence>